<dbReference type="CDD" id="cd06206">
    <property type="entry name" value="bifunctional_CYPOR"/>
    <property type="match status" value="1"/>
</dbReference>
<keyword evidence="7 14" id="KW-0274">FAD</keyword>
<feature type="domain" description="Flavodoxin-like" evidence="16">
    <location>
        <begin position="497"/>
        <end position="636"/>
    </location>
</feature>
<dbReference type="SUPFAM" id="SSF52218">
    <property type="entry name" value="Flavoproteins"/>
    <property type="match status" value="1"/>
</dbReference>
<dbReference type="PRINTS" id="PR00371">
    <property type="entry name" value="FPNCR"/>
</dbReference>
<dbReference type="InterPro" id="IPR008254">
    <property type="entry name" value="Flavodoxin/NO_synth"/>
</dbReference>
<evidence type="ECO:0000256" key="7">
    <source>
        <dbReference type="ARBA" id="ARBA00022827"/>
    </source>
</evidence>
<keyword evidence="4 14" id="KW-0285">Flavoprotein</keyword>
<evidence type="ECO:0000256" key="9">
    <source>
        <dbReference type="ARBA" id="ARBA00022982"/>
    </source>
</evidence>
<dbReference type="EC" id="1.6.2.4" evidence="14"/>
<evidence type="ECO:0000256" key="14">
    <source>
        <dbReference type="PIRNR" id="PIRNR000209"/>
    </source>
</evidence>
<dbReference type="Pfam" id="PF00067">
    <property type="entry name" value="p450"/>
    <property type="match status" value="1"/>
</dbReference>
<dbReference type="InterPro" id="IPR003097">
    <property type="entry name" value="CysJ-like_FAD-binding"/>
</dbReference>
<dbReference type="InterPro" id="IPR017972">
    <property type="entry name" value="Cyt_P450_CS"/>
</dbReference>
<comment type="similarity">
    <text evidence="1 14">In the N-terminal section; belongs to the cytochrome P450 family.</text>
</comment>
<dbReference type="GO" id="GO:0005506">
    <property type="term" value="F:iron ion binding"/>
    <property type="evidence" value="ECO:0007669"/>
    <property type="project" value="UniProtKB-UniRule"/>
</dbReference>
<dbReference type="Proteomes" id="UP000635142">
    <property type="component" value="Unassembled WGS sequence"/>
</dbReference>
<feature type="binding site" description="axial binding residue" evidence="15">
    <location>
        <position position="410"/>
    </location>
    <ligand>
        <name>heme</name>
        <dbReference type="ChEBI" id="CHEBI:30413"/>
    </ligand>
    <ligandPart>
        <name>Fe</name>
        <dbReference type="ChEBI" id="CHEBI:18248"/>
    </ligandPart>
</feature>
<organism evidence="18 19">
    <name type="scientific">Sulfitobacter aestuariivivens</name>
    <dbReference type="NCBI Taxonomy" id="2766981"/>
    <lineage>
        <taxon>Bacteria</taxon>
        <taxon>Pseudomonadati</taxon>
        <taxon>Pseudomonadota</taxon>
        <taxon>Alphaproteobacteria</taxon>
        <taxon>Rhodobacterales</taxon>
        <taxon>Roseobacteraceae</taxon>
        <taxon>Sulfitobacter</taxon>
    </lineage>
</organism>
<evidence type="ECO:0000256" key="8">
    <source>
        <dbReference type="ARBA" id="ARBA00022857"/>
    </source>
</evidence>
<keyword evidence="2 14" id="KW-0813">Transport</keyword>
<dbReference type="PROSITE" id="PS50902">
    <property type="entry name" value="FLAVODOXIN_LIKE"/>
    <property type="match status" value="1"/>
</dbReference>
<dbReference type="Pfam" id="PF00667">
    <property type="entry name" value="FAD_binding_1"/>
    <property type="match status" value="1"/>
</dbReference>
<evidence type="ECO:0000256" key="10">
    <source>
        <dbReference type="ARBA" id="ARBA00023002"/>
    </source>
</evidence>
<evidence type="ECO:0000256" key="11">
    <source>
        <dbReference type="ARBA" id="ARBA00023004"/>
    </source>
</evidence>
<dbReference type="GO" id="GO:0005829">
    <property type="term" value="C:cytosol"/>
    <property type="evidence" value="ECO:0007669"/>
    <property type="project" value="TreeGrafter"/>
</dbReference>
<dbReference type="SUPFAM" id="SSF52343">
    <property type="entry name" value="Ferredoxin reductase-like, C-terminal NADP-linked domain"/>
    <property type="match status" value="1"/>
</dbReference>
<gene>
    <name evidence="18" type="ORF">H9Q16_13620</name>
</gene>
<dbReference type="AlphaFoldDB" id="A0A927D909"/>
<dbReference type="Pfam" id="PF00258">
    <property type="entry name" value="Flavodoxin_1"/>
    <property type="match status" value="1"/>
</dbReference>
<dbReference type="InterPro" id="IPR036396">
    <property type="entry name" value="Cyt_P450_sf"/>
</dbReference>
<name>A0A927D909_9RHOB</name>
<feature type="domain" description="FAD-binding FR-type" evidence="17">
    <location>
        <begin position="676"/>
        <end position="909"/>
    </location>
</feature>
<dbReference type="Gene3D" id="2.40.30.10">
    <property type="entry name" value="Translation factors"/>
    <property type="match status" value="1"/>
</dbReference>
<keyword evidence="12 14" id="KW-0503">Monooxygenase</keyword>
<dbReference type="GO" id="GO:0070330">
    <property type="term" value="F:aromatase activity"/>
    <property type="evidence" value="ECO:0007669"/>
    <property type="project" value="UniProtKB-UniRule"/>
</dbReference>
<dbReference type="GO" id="GO:0003958">
    <property type="term" value="F:NADPH-hemoprotein reductase activity"/>
    <property type="evidence" value="ECO:0007669"/>
    <property type="project" value="UniProtKB-UniRule"/>
</dbReference>
<evidence type="ECO:0000256" key="13">
    <source>
        <dbReference type="ARBA" id="ARBA00049342"/>
    </source>
</evidence>
<dbReference type="FunFam" id="1.10.630.10:FF:000040">
    <property type="entry name" value="Bifunctional cytochrome P450/NADPH--P450 reductase"/>
    <property type="match status" value="1"/>
</dbReference>
<dbReference type="InterPro" id="IPR001709">
    <property type="entry name" value="Flavoprot_Pyr_Nucl_cyt_Rdtase"/>
</dbReference>
<evidence type="ECO:0000256" key="4">
    <source>
        <dbReference type="ARBA" id="ARBA00022630"/>
    </source>
</evidence>
<evidence type="ECO:0000256" key="12">
    <source>
        <dbReference type="ARBA" id="ARBA00023033"/>
    </source>
</evidence>
<sequence length="1066" mass="118451">MSDEVKLERIPMPEKKPVVGNMLSVDKDQPLQSLMDMTRKLGPIIRMDMMGTPLVVVSGPDLVDELCDEQRFDKAVRGSLRRVRAIGGDGLFTGDTQEPNWSKAHNILLPTFSRQAMGNYFPMMLDIAGQLCLKWERMNSDDDIDVVHDMTAVALDTIGVCGFNYRFNSFYREEYHPFINALTRTLETSMNQRGLPFESALLKKQLAQKEKDVAYMNKLVDDIIAERRKGGERVENDLLNYMLDGVDKETGETLSDENIRYQINTFLIAGHETTSGLMSFTMYFLMNNPDVLAKAYEEVDRVLGRDISVQPTLKQVNQLTYINQILLESLRLWPTAPAFSVYPYEDEVIGGKYKLKKNTFTTVLILMLHRDKSVWGENAEEFNPDNFAPEAVASRPPNAYKPFGNGQRACIGRQFAMQEAVLVVGMILQRFELIDHQNWQFKIKESMSIKPDGLRMKVRMRKDVQRSQLVAGSATDVSGATAGLADAAKRPSHGTPALVLYGSNLGSTEEYARDLARAADMNGFDVKLADLDDYAGKLPTDGAVLIACASYNGAPPDNAKKFVNWLESAEAGAAKGVKYAVFGCGHSDWAATFQATPRIIDDALERLGAERIIARAEGDARDDIDEQFDTWAGAVWPAVVTSLSLDLDLADASEAAPLYDVERLGASETNPVAQQSGARAAPIVENRELQNVDASHRSTRHLVVDLPDGMKYRAGDHLSVVPVNSDELVNRVLKRFDFDPGDQIRIRSSSNDHSQLPVDSPISVKRLLSQMLELQSVASRRDVATLARHTSCPHSGPKLKALAEDDYKAEVQKKRRTVLDLLEEFAACELPFGVFLELMPMLSPRYYSISSSPKQDADRCSITVGVVNEPAISGLGQFKGVCSNHLARLDQGDMADVSIRGADDGFQLPDDPATPVIMIGPGTGIAPFRGFLQERAALKAEGADLGPAMLFFGCRHPDQDYIYREELEEYAKNGIADLHVAFSRQDKTKTYVQDLLREQRDTVWALLEQGARVYVCGDGSRMEPDVRRALSLIYSEEKDVSGEAGEAWLDQMAEDGRYNLDVWVTT</sequence>
<dbReference type="Gene3D" id="1.20.990.10">
    <property type="entry name" value="NADPH-cytochrome p450 Reductase, Chain A, domain 3"/>
    <property type="match status" value="1"/>
</dbReference>
<dbReference type="EC" id="1.14.14.1" evidence="14"/>
<dbReference type="PANTHER" id="PTHR19384">
    <property type="entry name" value="NITRIC OXIDE SYNTHASE-RELATED"/>
    <property type="match status" value="1"/>
</dbReference>
<dbReference type="InterPro" id="IPR001226">
    <property type="entry name" value="Flavodoxin_CS"/>
</dbReference>
<evidence type="ECO:0000256" key="1">
    <source>
        <dbReference type="ARBA" id="ARBA00010018"/>
    </source>
</evidence>
<dbReference type="Gene3D" id="3.40.50.360">
    <property type="match status" value="1"/>
</dbReference>
<dbReference type="PANTHER" id="PTHR19384:SF17">
    <property type="entry name" value="NADPH--CYTOCHROME P450 REDUCTASE"/>
    <property type="match status" value="1"/>
</dbReference>
<dbReference type="InterPro" id="IPR017927">
    <property type="entry name" value="FAD-bd_FR_type"/>
</dbReference>
<keyword evidence="8 14" id="KW-0521">NADP</keyword>
<dbReference type="PROSITE" id="PS00201">
    <property type="entry name" value="FLAVODOXIN"/>
    <property type="match status" value="1"/>
</dbReference>
<comment type="caution">
    <text evidence="18">The sequence shown here is derived from an EMBL/GenBank/DDBJ whole genome shotgun (WGS) entry which is preliminary data.</text>
</comment>
<evidence type="ECO:0000313" key="18">
    <source>
        <dbReference type="EMBL" id="MBD3664966.1"/>
    </source>
</evidence>
<evidence type="ECO:0000259" key="16">
    <source>
        <dbReference type="PROSITE" id="PS50902"/>
    </source>
</evidence>
<dbReference type="InterPro" id="IPR017938">
    <property type="entry name" value="Riboflavin_synthase-like_b-brl"/>
</dbReference>
<evidence type="ECO:0000256" key="2">
    <source>
        <dbReference type="ARBA" id="ARBA00022448"/>
    </source>
</evidence>
<reference evidence="18" key="1">
    <citation type="submission" date="2020-08" db="EMBL/GenBank/DDBJ databases">
        <title>Sulfitobacter aestuariivivens sp. nov., isolated from a tidal flat.</title>
        <authorList>
            <person name="Park S."/>
            <person name="Yoon J.-H."/>
        </authorList>
    </citation>
    <scope>NUCLEOTIDE SEQUENCE</scope>
    <source>
        <strain evidence="18">TSTF-M16</strain>
    </source>
</reference>
<dbReference type="GO" id="GO:0050660">
    <property type="term" value="F:flavin adenine dinucleotide binding"/>
    <property type="evidence" value="ECO:0007669"/>
    <property type="project" value="TreeGrafter"/>
</dbReference>
<dbReference type="SUPFAM" id="SSF48264">
    <property type="entry name" value="Cytochrome P450"/>
    <property type="match status" value="1"/>
</dbReference>
<evidence type="ECO:0000256" key="3">
    <source>
        <dbReference type="ARBA" id="ARBA00022617"/>
    </source>
</evidence>
<dbReference type="FunFam" id="3.40.50.80:FF:000031">
    <property type="entry name" value="Bifunctional cytochrome P450/NADPH--P450 reductase"/>
    <property type="match status" value="1"/>
</dbReference>
<dbReference type="InterPro" id="IPR001128">
    <property type="entry name" value="Cyt_P450"/>
</dbReference>
<dbReference type="InterPro" id="IPR029039">
    <property type="entry name" value="Flavoprotein-like_sf"/>
</dbReference>
<evidence type="ECO:0000256" key="5">
    <source>
        <dbReference type="ARBA" id="ARBA00022643"/>
    </source>
</evidence>
<evidence type="ECO:0000256" key="15">
    <source>
        <dbReference type="PIRSR" id="PIRSR000209-1"/>
    </source>
</evidence>
<evidence type="ECO:0000256" key="6">
    <source>
        <dbReference type="ARBA" id="ARBA00022723"/>
    </source>
</evidence>
<dbReference type="EMBL" id="JACTAG010000002">
    <property type="protein sequence ID" value="MBD3664966.1"/>
    <property type="molecule type" value="Genomic_DNA"/>
</dbReference>
<dbReference type="InterPro" id="IPR039261">
    <property type="entry name" value="FNR_nucleotide-bd"/>
</dbReference>
<evidence type="ECO:0000313" key="19">
    <source>
        <dbReference type="Proteomes" id="UP000635142"/>
    </source>
</evidence>
<dbReference type="InterPro" id="IPR001433">
    <property type="entry name" value="OxRdtase_FAD/NAD-bd"/>
</dbReference>
<keyword evidence="19" id="KW-1185">Reference proteome</keyword>
<keyword evidence="10 14" id="KW-0560">Oxidoreductase</keyword>
<comment type="catalytic activity">
    <reaction evidence="13 14">
        <text>2 oxidized [cytochrome P450] + NADPH = 2 reduced [cytochrome P450] + NADP(+) + H(+)</text>
        <dbReference type="Rhea" id="RHEA:24040"/>
        <dbReference type="Rhea" id="RHEA-COMP:14627"/>
        <dbReference type="Rhea" id="RHEA-COMP:14628"/>
        <dbReference type="ChEBI" id="CHEBI:15378"/>
        <dbReference type="ChEBI" id="CHEBI:55376"/>
        <dbReference type="ChEBI" id="CHEBI:57783"/>
        <dbReference type="ChEBI" id="CHEBI:58349"/>
        <dbReference type="ChEBI" id="CHEBI:60344"/>
        <dbReference type="EC" id="1.6.2.4"/>
    </reaction>
</comment>
<dbReference type="PIRSF" id="PIRSF000209">
    <property type="entry name" value="Bifunctional_P450_P450R"/>
    <property type="match status" value="1"/>
</dbReference>
<accession>A0A927D909</accession>
<keyword evidence="9 14" id="KW-0249">Electron transport</keyword>
<keyword evidence="11 14" id="KW-0408">Iron</keyword>
<dbReference type="PROSITE" id="PS51384">
    <property type="entry name" value="FAD_FR"/>
    <property type="match status" value="1"/>
</dbReference>
<proteinExistence type="inferred from homology"/>
<dbReference type="CDD" id="cd11068">
    <property type="entry name" value="CYP120A1"/>
    <property type="match status" value="1"/>
</dbReference>
<keyword evidence="5 14" id="KW-0288">FMN</keyword>
<comment type="cofactor">
    <cofactor evidence="14">
        <name>FAD</name>
        <dbReference type="ChEBI" id="CHEBI:57692"/>
    </cofactor>
    <cofactor evidence="14">
        <name>FMN</name>
        <dbReference type="ChEBI" id="CHEBI:58210"/>
    </cofactor>
</comment>
<dbReference type="SUPFAM" id="SSF63380">
    <property type="entry name" value="Riboflavin synthase domain-like"/>
    <property type="match status" value="1"/>
</dbReference>
<keyword evidence="6 14" id="KW-0479">Metal-binding</keyword>
<dbReference type="Gene3D" id="3.40.50.80">
    <property type="entry name" value="Nucleotide-binding domain of ferredoxin-NADP reductase (FNR) module"/>
    <property type="match status" value="1"/>
</dbReference>
<comment type="cofactor">
    <cofactor evidence="14 15">
        <name>heme</name>
        <dbReference type="ChEBI" id="CHEBI:30413"/>
    </cofactor>
</comment>
<dbReference type="GO" id="GO:0020037">
    <property type="term" value="F:heme binding"/>
    <property type="evidence" value="ECO:0007669"/>
    <property type="project" value="UniProtKB-UniRule"/>
</dbReference>
<dbReference type="GO" id="GO:0010181">
    <property type="term" value="F:FMN binding"/>
    <property type="evidence" value="ECO:0007669"/>
    <property type="project" value="UniProtKB-UniRule"/>
</dbReference>
<dbReference type="Gene3D" id="1.10.630.10">
    <property type="entry name" value="Cytochrome P450"/>
    <property type="match status" value="1"/>
</dbReference>
<dbReference type="Pfam" id="PF00175">
    <property type="entry name" value="NAD_binding_1"/>
    <property type="match status" value="1"/>
</dbReference>
<dbReference type="InterPro" id="IPR023206">
    <property type="entry name" value="Bifunctional_P450_P450_red"/>
</dbReference>
<dbReference type="InterPro" id="IPR001094">
    <property type="entry name" value="Flavdoxin-like"/>
</dbReference>
<keyword evidence="3 14" id="KW-0349">Heme</keyword>
<dbReference type="GO" id="GO:0009055">
    <property type="term" value="F:electron transfer activity"/>
    <property type="evidence" value="ECO:0007669"/>
    <property type="project" value="InterPro"/>
</dbReference>
<dbReference type="PRINTS" id="PR00369">
    <property type="entry name" value="FLAVODOXIN"/>
</dbReference>
<evidence type="ECO:0000259" key="17">
    <source>
        <dbReference type="PROSITE" id="PS51384"/>
    </source>
</evidence>
<dbReference type="InterPro" id="IPR023173">
    <property type="entry name" value="NADPH_Cyt_P450_Rdtase_alpha"/>
</dbReference>
<protein>
    <recommendedName>
        <fullName evidence="14">Bifunctional cytochrome P450/NADPH--P450 reductase</fullName>
    </recommendedName>
    <domain>
        <recommendedName>
            <fullName evidence="14">Cytochrome P450</fullName>
            <ecNumber evidence="14">1.14.14.1</ecNumber>
        </recommendedName>
    </domain>
    <domain>
        <recommendedName>
            <fullName evidence="14">NADPH--cytochrome P450 reductase</fullName>
            <ecNumber evidence="14">1.6.2.4</ecNumber>
        </recommendedName>
    </domain>
</protein>
<comment type="catalytic activity">
    <reaction evidence="14">
        <text>an organic molecule + reduced [NADPH--hemoprotein reductase] + O2 = an alcohol + oxidized [NADPH--hemoprotein reductase] + H2O + H(+)</text>
        <dbReference type="Rhea" id="RHEA:17149"/>
        <dbReference type="Rhea" id="RHEA-COMP:11964"/>
        <dbReference type="Rhea" id="RHEA-COMP:11965"/>
        <dbReference type="ChEBI" id="CHEBI:15377"/>
        <dbReference type="ChEBI" id="CHEBI:15378"/>
        <dbReference type="ChEBI" id="CHEBI:15379"/>
        <dbReference type="ChEBI" id="CHEBI:30879"/>
        <dbReference type="ChEBI" id="CHEBI:57618"/>
        <dbReference type="ChEBI" id="CHEBI:58210"/>
        <dbReference type="ChEBI" id="CHEBI:142491"/>
        <dbReference type="EC" id="1.14.14.1"/>
    </reaction>
</comment>
<dbReference type="RefSeq" id="WP_191075974.1">
    <property type="nucleotide sequence ID" value="NZ_JACTAG010000002.1"/>
</dbReference>
<dbReference type="PROSITE" id="PS00086">
    <property type="entry name" value="CYTOCHROME_P450"/>
    <property type="match status" value="1"/>
</dbReference>